<dbReference type="InterPro" id="IPR019425">
    <property type="entry name" value="7TM_GPCR_serpentine_rcpt_Srt"/>
</dbReference>
<dbReference type="AlphaFoldDB" id="A0A3P7YSA9"/>
<feature type="transmembrane region" description="Helical" evidence="1">
    <location>
        <begin position="110"/>
        <end position="132"/>
    </location>
</feature>
<dbReference type="OrthoDB" id="5875846at2759"/>
<proteinExistence type="predicted"/>
<evidence type="ECO:0000313" key="4">
    <source>
        <dbReference type="WBParaSite" id="HPBE_0001221101-mRNA-1"/>
    </source>
</evidence>
<dbReference type="PANTHER" id="PTHR23021:SF11">
    <property type="entry name" value="SERPENTINE RECEPTOR, CLASS T"/>
    <property type="match status" value="1"/>
</dbReference>
<keyword evidence="1" id="KW-1133">Transmembrane helix</keyword>
<evidence type="ECO:0000256" key="1">
    <source>
        <dbReference type="SAM" id="Phobius"/>
    </source>
</evidence>
<keyword evidence="1" id="KW-0812">Transmembrane</keyword>
<name>A0A3P7YSA9_HELPZ</name>
<dbReference type="PANTHER" id="PTHR23021">
    <property type="entry name" value="SERPENTINE RECEPTOR, CLASS T"/>
    <property type="match status" value="1"/>
</dbReference>
<dbReference type="Proteomes" id="UP000050761">
    <property type="component" value="Unassembled WGS sequence"/>
</dbReference>
<dbReference type="Pfam" id="PF10321">
    <property type="entry name" value="7TM_GPCR_Srt"/>
    <property type="match status" value="2"/>
</dbReference>
<gene>
    <name evidence="2" type="ORF">HPBE_LOCUS12212</name>
</gene>
<feature type="transmembrane region" description="Helical" evidence="1">
    <location>
        <begin position="66"/>
        <end position="89"/>
    </location>
</feature>
<reference evidence="2 3" key="1">
    <citation type="submission" date="2018-11" db="EMBL/GenBank/DDBJ databases">
        <authorList>
            <consortium name="Pathogen Informatics"/>
        </authorList>
    </citation>
    <scope>NUCLEOTIDE SEQUENCE [LARGE SCALE GENOMIC DNA]</scope>
</reference>
<reference evidence="4" key="2">
    <citation type="submission" date="2019-09" db="UniProtKB">
        <authorList>
            <consortium name="WormBaseParasite"/>
        </authorList>
    </citation>
    <scope>IDENTIFICATION</scope>
</reference>
<protein>
    <submittedName>
        <fullName evidence="4">G protein-coupled receptor</fullName>
    </submittedName>
</protein>
<organism evidence="2">
    <name type="scientific">Heligmosomoides polygyrus</name>
    <name type="common">Parasitic roundworm</name>
    <dbReference type="NCBI Taxonomy" id="6339"/>
    <lineage>
        <taxon>Eukaryota</taxon>
        <taxon>Metazoa</taxon>
        <taxon>Ecdysozoa</taxon>
        <taxon>Nematoda</taxon>
        <taxon>Chromadorea</taxon>
        <taxon>Rhabditida</taxon>
        <taxon>Rhabditina</taxon>
        <taxon>Rhabditomorpha</taxon>
        <taxon>Strongyloidea</taxon>
        <taxon>Heligmosomidae</taxon>
        <taxon>Heligmosomoides</taxon>
    </lineage>
</organism>
<keyword evidence="1" id="KW-0472">Membrane</keyword>
<keyword evidence="3" id="KW-1185">Reference proteome</keyword>
<dbReference type="WBParaSite" id="HPBE_0001221101-mRNA-1">
    <property type="protein sequence ID" value="HPBE_0001221101-mRNA-1"/>
    <property type="gene ID" value="HPBE_0001221101"/>
</dbReference>
<evidence type="ECO:0000313" key="2">
    <source>
        <dbReference type="EMBL" id="VDO91316.1"/>
    </source>
</evidence>
<dbReference type="EMBL" id="UZAH01027401">
    <property type="protein sequence ID" value="VDO91316.1"/>
    <property type="molecule type" value="Genomic_DNA"/>
</dbReference>
<evidence type="ECO:0000313" key="3">
    <source>
        <dbReference type="Proteomes" id="UP000050761"/>
    </source>
</evidence>
<feature type="transmembrane region" description="Helical" evidence="1">
    <location>
        <begin position="36"/>
        <end position="54"/>
    </location>
</feature>
<sequence length="229" mass="26061">MANLVASLIYVYMQFFETPTYFILVGHVSWMLGHGFYDMCAISLNSVLSGYFWLTGANYCVHPTLIYVTGALALGLWCGTCMNCFVLVVNRLLDIWDRHFMEIYVNYPHTINNLLVVAATTMLYVLYAKMLLRSSRGSKLSWAQKSVPDFSLMPKFFIQTSSICMANLIGSLVYVYMQFFEAPAYFILIGHVSWMLGQGKYLFLIPECISLSQDPPFLCVTTSHQTVVF</sequence>
<accession>A0A3P7YSA9</accession>
<feature type="transmembrane region" description="Helical" evidence="1">
    <location>
        <begin position="6"/>
        <end position="24"/>
    </location>
</feature>